<gene>
    <name evidence="2" type="ORF">DR950_36075</name>
</gene>
<dbReference type="AlphaFoldDB" id="A0A373A4U6"/>
<keyword evidence="3" id="KW-1185">Reference proteome</keyword>
<sequence length="226" mass="23559">MARRKFAGDAATPAEDNSGARLPGVTGTVWDGLGKDARQVTDLQDAAGNPIKNLTADARGMVPEFRGPDNDVFRLWVDFGPGRIAIEANDTPDKLQEHAKGTDPHGDRAYADQRLQGYAQLAGGNRAESSGVPWLQVEGDGTGARPVLQVTGKGNGNTAFQVSESGDATVKNLAVHGNVSADGDVRCGNLATQGTVTAKNVGTARVFSGPKPPENPAPGDVWVQYG</sequence>
<evidence type="ECO:0000313" key="3">
    <source>
        <dbReference type="Proteomes" id="UP000263377"/>
    </source>
</evidence>
<evidence type="ECO:0000256" key="1">
    <source>
        <dbReference type="SAM" id="MobiDB-lite"/>
    </source>
</evidence>
<dbReference type="RefSeq" id="WP_117490918.1">
    <property type="nucleotide sequence ID" value="NZ_QVIG01000001.1"/>
</dbReference>
<comment type="caution">
    <text evidence="2">The sequence shown here is derived from an EMBL/GenBank/DDBJ whole genome shotgun (WGS) entry which is preliminary data.</text>
</comment>
<dbReference type="EMBL" id="QVIG01000001">
    <property type="protein sequence ID" value="RGD62455.1"/>
    <property type="molecule type" value="Genomic_DNA"/>
</dbReference>
<protein>
    <submittedName>
        <fullName evidence="2">Uncharacterized protein</fullName>
    </submittedName>
</protein>
<organism evidence="2 3">
    <name type="scientific">Kitasatospora xanthocidica</name>
    <dbReference type="NCBI Taxonomy" id="83382"/>
    <lineage>
        <taxon>Bacteria</taxon>
        <taxon>Bacillati</taxon>
        <taxon>Actinomycetota</taxon>
        <taxon>Actinomycetes</taxon>
        <taxon>Kitasatosporales</taxon>
        <taxon>Streptomycetaceae</taxon>
        <taxon>Kitasatospora</taxon>
    </lineage>
</organism>
<feature type="region of interest" description="Disordered" evidence="1">
    <location>
        <begin position="1"/>
        <end position="24"/>
    </location>
</feature>
<proteinExistence type="predicted"/>
<accession>A0A373A4U6</accession>
<reference evidence="2 3" key="1">
    <citation type="submission" date="2018-08" db="EMBL/GenBank/DDBJ databases">
        <title>Diversity &amp; Physiological Properties of Lignin-Decomposing Actinobacteria from Soil.</title>
        <authorList>
            <person name="Roh S.G."/>
            <person name="Kim S.B."/>
        </authorList>
    </citation>
    <scope>NUCLEOTIDE SEQUENCE [LARGE SCALE GENOMIC DNA]</scope>
    <source>
        <strain evidence="2 3">MMS17-GH009</strain>
    </source>
</reference>
<dbReference type="Proteomes" id="UP000263377">
    <property type="component" value="Unassembled WGS sequence"/>
</dbReference>
<evidence type="ECO:0000313" key="2">
    <source>
        <dbReference type="EMBL" id="RGD62455.1"/>
    </source>
</evidence>
<name>A0A373A4U6_9ACTN</name>